<gene>
    <name evidence="3" type="ORF">OS493_035966</name>
</gene>
<dbReference type="OrthoDB" id="10255512at2759"/>
<reference evidence="3" key="1">
    <citation type="submission" date="2023-01" db="EMBL/GenBank/DDBJ databases">
        <title>Genome assembly of the deep-sea coral Lophelia pertusa.</title>
        <authorList>
            <person name="Herrera S."/>
            <person name="Cordes E."/>
        </authorList>
    </citation>
    <scope>NUCLEOTIDE SEQUENCE</scope>
    <source>
        <strain evidence="3">USNM1676648</strain>
        <tissue evidence="3">Polyp</tissue>
    </source>
</reference>
<feature type="region of interest" description="Disordered" evidence="1">
    <location>
        <begin position="367"/>
        <end position="387"/>
    </location>
</feature>
<protein>
    <submittedName>
        <fullName evidence="3">Uncharacterized protein</fullName>
    </submittedName>
</protein>
<dbReference type="AlphaFoldDB" id="A0A9W9YI86"/>
<evidence type="ECO:0000313" key="4">
    <source>
        <dbReference type="Proteomes" id="UP001163046"/>
    </source>
</evidence>
<accession>A0A9W9YI86</accession>
<evidence type="ECO:0000256" key="2">
    <source>
        <dbReference type="SAM" id="Phobius"/>
    </source>
</evidence>
<organism evidence="3 4">
    <name type="scientific">Desmophyllum pertusum</name>
    <dbReference type="NCBI Taxonomy" id="174260"/>
    <lineage>
        <taxon>Eukaryota</taxon>
        <taxon>Metazoa</taxon>
        <taxon>Cnidaria</taxon>
        <taxon>Anthozoa</taxon>
        <taxon>Hexacorallia</taxon>
        <taxon>Scleractinia</taxon>
        <taxon>Caryophylliina</taxon>
        <taxon>Caryophylliidae</taxon>
        <taxon>Desmophyllum</taxon>
    </lineage>
</organism>
<dbReference type="Proteomes" id="UP001163046">
    <property type="component" value="Unassembled WGS sequence"/>
</dbReference>
<comment type="caution">
    <text evidence="3">The sequence shown here is derived from an EMBL/GenBank/DDBJ whole genome shotgun (WGS) entry which is preliminary data.</text>
</comment>
<dbReference type="EMBL" id="MU827358">
    <property type="protein sequence ID" value="KAJ7351706.1"/>
    <property type="molecule type" value="Genomic_DNA"/>
</dbReference>
<evidence type="ECO:0000256" key="1">
    <source>
        <dbReference type="SAM" id="MobiDB-lite"/>
    </source>
</evidence>
<feature type="compositionally biased region" description="Low complexity" evidence="1">
    <location>
        <begin position="661"/>
        <end position="677"/>
    </location>
</feature>
<feature type="region of interest" description="Disordered" evidence="1">
    <location>
        <begin position="263"/>
        <end position="315"/>
    </location>
</feature>
<feature type="compositionally biased region" description="Polar residues" evidence="1">
    <location>
        <begin position="378"/>
        <end position="387"/>
    </location>
</feature>
<evidence type="ECO:0000313" key="3">
    <source>
        <dbReference type="EMBL" id="KAJ7351706.1"/>
    </source>
</evidence>
<keyword evidence="2" id="KW-1133">Transmembrane helix</keyword>
<name>A0A9W9YI86_9CNID</name>
<feature type="transmembrane region" description="Helical" evidence="2">
    <location>
        <begin position="705"/>
        <end position="725"/>
    </location>
</feature>
<feature type="region of interest" description="Disordered" evidence="1">
    <location>
        <begin position="733"/>
        <end position="762"/>
    </location>
</feature>
<dbReference type="PANTHER" id="PTHR43907">
    <property type="entry name" value="SLEI FAMILY PROTEIN"/>
    <property type="match status" value="1"/>
</dbReference>
<feature type="compositionally biased region" description="Low complexity" evidence="1">
    <location>
        <begin position="276"/>
        <end position="299"/>
    </location>
</feature>
<sequence length="940" mass="100287">MKLIQIEFTVIIAIYLTAITISEDFEIFRTRPAGEDGWIDGTDSFKIPPSLCDQGGRDNCAQFSAHVNSPNNDQCFCACPTDEATFLMNNNGGTCIENTLVRGLLGYNQSQYILFDGEAESDSLRMLTINDYKSVSLPGYWHNCSVDVASSWYIGCGGSGEVPFRNQNLFTIVRGVDPSDIPYFLQVNSGVTDTDLLEGRIIKLGILCTWTSFNGGRSINARRKLLFKHVGSLNCSTSPPTLQPSVTTKTLDTTLKLFPSKRTSVTGHMGNEMKTTHSSLVSPPVVSPTTASDTVPTVSDALPTTSDALPTTSDALPTVSDALPTASDALPTAFDALPTVSDGLQPSVTTKTLDTTLKLLPSKRTSVTGHIGNKMKTTHSPSVSLPVMSPTTASDAPPTVYDAPPTVFDTLPTVSNVLPTISDVLPTVYDALPTASDVLPTVSDILPTVSDALPTTSDVLPTFSDALPTASDVLPTTSDVLPTISDALPTISDVLPTTSDALPNLSDVEPTTSDALPTTSDVLSTTSDVLPTAYDVLPTVSDVLPTVSDVLPTVSDVLPTVSYALPTTSDVLPTAYDVLPTTSDVLPTVSDALPTTSDVLPTVSDVLPTTSDILPTASDVLPTTSDVLPTISDALPTTSDALPTVSDVEPTISDVQSTASDAPPTAFVPTPTTDTLPTTRFIANVPARPAPGREQNTNDASSPSLIAGLTIFILVVVVIVGFLVYRRRYSNKTPNLKSSKRENTAMVSPQTNRAHESDGETISKTLDFRGLLPFRYKETHSTDEHLNASQRTVYASLNIPGEMSVDTETTWNQPIATLVEQPVYICLEKLSVVGLEGPVSDGENDTKPECHVTSSMKLYLEASDGPGTISPDEPVYNTLEQLFPDDVKEPNDSEFINDPIYYVLEEEPNPGVSIEDEGYGTRNLQDLDPVFNVLKGPDPE</sequence>
<proteinExistence type="predicted"/>
<keyword evidence="2" id="KW-0472">Membrane</keyword>
<keyword evidence="2" id="KW-0812">Transmembrane</keyword>
<feature type="region of interest" description="Disordered" evidence="1">
    <location>
        <begin position="655"/>
        <end position="677"/>
    </location>
</feature>
<keyword evidence="4" id="KW-1185">Reference proteome</keyword>
<feature type="compositionally biased region" description="Polar residues" evidence="1">
    <location>
        <begin position="302"/>
        <end position="315"/>
    </location>
</feature>